<evidence type="ECO:0000313" key="1">
    <source>
        <dbReference type="EMBL" id="MDI2032389.1"/>
    </source>
</evidence>
<dbReference type="EMBL" id="JASAOF010000029">
    <property type="protein sequence ID" value="MDI2032389.1"/>
    <property type="molecule type" value="Genomic_DNA"/>
</dbReference>
<reference evidence="1 2" key="1">
    <citation type="submission" date="2023-04" db="EMBL/GenBank/DDBJ databases">
        <title>Draft genome sequence of Saccharopolyspora sp. TS4A08 isolated from sweet potato rhizospheric soil.</title>
        <authorList>
            <person name="Suksaard P."/>
            <person name="Duangmal K."/>
        </authorList>
    </citation>
    <scope>NUCLEOTIDE SEQUENCE [LARGE SCALE GENOMIC DNA]</scope>
    <source>
        <strain evidence="1 2">TS4A08</strain>
    </source>
</reference>
<sequence length="59" mass="6371">MVRYSSALRCSACEQRAILERAVAAKLVAESHQALVLYDCPVGNGVHVRNPGFEKSPTA</sequence>
<name>A0ABT6PWJ2_9PSEU</name>
<keyword evidence="2" id="KW-1185">Reference proteome</keyword>
<dbReference type="RefSeq" id="WP_281458643.1">
    <property type="nucleotide sequence ID" value="NZ_JASAOF010000029.1"/>
</dbReference>
<evidence type="ECO:0000313" key="2">
    <source>
        <dbReference type="Proteomes" id="UP001237595"/>
    </source>
</evidence>
<protein>
    <submittedName>
        <fullName evidence="1">Uncharacterized protein</fullName>
    </submittedName>
</protein>
<proteinExistence type="predicted"/>
<dbReference type="Proteomes" id="UP001237595">
    <property type="component" value="Unassembled WGS sequence"/>
</dbReference>
<organism evidence="1 2">
    <name type="scientific">Saccharopolyspora ipomoeae</name>
    <dbReference type="NCBI Taxonomy" id="3042027"/>
    <lineage>
        <taxon>Bacteria</taxon>
        <taxon>Bacillati</taxon>
        <taxon>Actinomycetota</taxon>
        <taxon>Actinomycetes</taxon>
        <taxon>Pseudonocardiales</taxon>
        <taxon>Pseudonocardiaceae</taxon>
        <taxon>Saccharopolyspora</taxon>
    </lineage>
</organism>
<comment type="caution">
    <text evidence="1">The sequence shown here is derived from an EMBL/GenBank/DDBJ whole genome shotgun (WGS) entry which is preliminary data.</text>
</comment>
<accession>A0ABT6PWJ2</accession>
<gene>
    <name evidence="1" type="ORF">QFW96_27465</name>
</gene>